<organism evidence="2 3">
    <name type="scientific">Apiospora rasikravindrae</name>
    <dbReference type="NCBI Taxonomy" id="990691"/>
    <lineage>
        <taxon>Eukaryota</taxon>
        <taxon>Fungi</taxon>
        <taxon>Dikarya</taxon>
        <taxon>Ascomycota</taxon>
        <taxon>Pezizomycotina</taxon>
        <taxon>Sordariomycetes</taxon>
        <taxon>Xylariomycetidae</taxon>
        <taxon>Amphisphaeriales</taxon>
        <taxon>Apiosporaceae</taxon>
        <taxon>Apiospora</taxon>
    </lineage>
</organism>
<evidence type="ECO:0000313" key="3">
    <source>
        <dbReference type="Proteomes" id="UP001444661"/>
    </source>
</evidence>
<proteinExistence type="predicted"/>
<evidence type="ECO:0000259" key="1">
    <source>
        <dbReference type="Pfam" id="PF06985"/>
    </source>
</evidence>
<dbReference type="Pfam" id="PF06985">
    <property type="entry name" value="HET"/>
    <property type="match status" value="1"/>
</dbReference>
<name>A0ABR1TXW0_9PEZI</name>
<keyword evidence="3" id="KW-1185">Reference proteome</keyword>
<comment type="caution">
    <text evidence="2">The sequence shown here is derived from an EMBL/GenBank/DDBJ whole genome shotgun (WGS) entry which is preliminary data.</text>
</comment>
<reference evidence="2 3" key="1">
    <citation type="submission" date="2023-01" db="EMBL/GenBank/DDBJ databases">
        <title>Analysis of 21 Apiospora genomes using comparative genomics revels a genus with tremendous synthesis potential of carbohydrate active enzymes and secondary metabolites.</title>
        <authorList>
            <person name="Sorensen T."/>
        </authorList>
    </citation>
    <scope>NUCLEOTIDE SEQUENCE [LARGE SCALE GENOMIC DNA]</scope>
    <source>
        <strain evidence="2 3">CBS 33761</strain>
    </source>
</reference>
<dbReference type="PANTHER" id="PTHR33112:SF12">
    <property type="entry name" value="HETEROKARYON INCOMPATIBILITY DOMAIN-CONTAINING PROTEIN"/>
    <property type="match status" value="1"/>
</dbReference>
<gene>
    <name evidence="2" type="ORF">PG993_002860</name>
</gene>
<evidence type="ECO:0000313" key="2">
    <source>
        <dbReference type="EMBL" id="KAK8051475.1"/>
    </source>
</evidence>
<dbReference type="PANTHER" id="PTHR33112">
    <property type="entry name" value="DOMAIN PROTEIN, PUTATIVE-RELATED"/>
    <property type="match status" value="1"/>
</dbReference>
<sequence length="755" mass="85196">MNHPSSSCRICSLFASVVDGTYIPPTDHREQLHYVIGAFSELRQSQAACDVCKLIVSKLDDDPRRDAYRPDCVIRFWHWNEPLDYIWSFGPLIDEEVNCVSCGQYHQEVSLTELPPFSDPKPELNPNWADLDRVKDWARHCDSTHQDVCHALSEWAAVDPPSLAPLLLVDVKAQCIVEVDLSVRQGIANYAALSYVWGRLPDVLESTRANLSQLKSPGALALPTFAHGLPGTVRDAIALTDRLGLDYLWVDRLCIVQDDAASKPLQLAQMGAIYANSYVTIIAADGADADHGLRGSVEGVSQPRRFEPPTVIHTPGGKTLISEPVFAHDYNVTEWERRGWTFQERALSRRNLVFQDDRVFWECHGGAWTEELPYDPPGNGSTRTAFQQRWKKQKPGSYQVTMSAWPDLVQYEVLVHEYNKRILSFPSDGLNAFLGISAALSRSLRGGLLFGLPEYYFDIVLLWAPSSTLRRRLVAGKPNPMLPSWSWAGWEGTPVNLGIVPHLNRRIDGLIFGSSTLEYIEIYPTVRWMKTRSDTQTQEEVDNGYYEAVQLKNDSSRSLPKGWSRNSVTQGQTGLGPGFKHESILDTAFTWPLNFPEHPIPFSLTKWEPLLRFSTTRSHLFIGSRLHRGWKGKYWNIATNTSAEPASLYHIRYASGEWAGVLLSNDFDTPPAGEHERCEFVVVSGGSTSKDDPGDHNGLEEWSQVPHIQVLSTYDFYNVLWIEWDDGVAYRKALGRVWKDSWDRQPTEVIDVVLG</sequence>
<accession>A0ABR1TXW0</accession>
<dbReference type="EMBL" id="JAQQWK010000002">
    <property type="protein sequence ID" value="KAK8051475.1"/>
    <property type="molecule type" value="Genomic_DNA"/>
</dbReference>
<dbReference type="Proteomes" id="UP001444661">
    <property type="component" value="Unassembled WGS sequence"/>
</dbReference>
<protein>
    <submittedName>
        <fullName evidence="2">Heterokaryon incompatibility protein-domain-containing protein</fullName>
    </submittedName>
</protein>
<dbReference type="InterPro" id="IPR010730">
    <property type="entry name" value="HET"/>
</dbReference>
<feature type="domain" description="Heterokaryon incompatibility" evidence="1">
    <location>
        <begin position="190"/>
        <end position="344"/>
    </location>
</feature>